<dbReference type="Proteomes" id="UP000736672">
    <property type="component" value="Unassembled WGS sequence"/>
</dbReference>
<name>A0A9P9R9G1_FUSSL</name>
<proteinExistence type="predicted"/>
<protein>
    <submittedName>
        <fullName evidence="1">Uncharacterized protein</fullName>
    </submittedName>
</protein>
<dbReference type="EMBL" id="JAGTJS010000004">
    <property type="protein sequence ID" value="KAH7271281.1"/>
    <property type="molecule type" value="Genomic_DNA"/>
</dbReference>
<accession>A0A9P9R9G1</accession>
<keyword evidence="2" id="KW-1185">Reference proteome</keyword>
<sequence>MRASVARRGKGCLAEPCIQSRFARRITASVGSHEQTGKHRPSSYASSVRECTCSRLKSSRHPWSPWICKTTSSYYTHRDSLLFSSSCLLDVKTRPKRFWKPTDWLSTGRADPIQGYSYMTPFLLGLRIKLQGEPSSALGPDRSVNSHLEETTWEADRRRSFVIFHRGRLSAAWIRALRSTVDARQISHAGQGMLDGNPKHRCPCPGQTATPWDVLLPRKGLR</sequence>
<dbReference type="AlphaFoldDB" id="A0A9P9R9G1"/>
<comment type="caution">
    <text evidence="1">The sequence shown here is derived from an EMBL/GenBank/DDBJ whole genome shotgun (WGS) entry which is preliminary data.</text>
</comment>
<evidence type="ECO:0000313" key="1">
    <source>
        <dbReference type="EMBL" id="KAH7271281.1"/>
    </source>
</evidence>
<gene>
    <name evidence="1" type="ORF">B0J15DRAFT_209795</name>
</gene>
<organism evidence="1 2">
    <name type="scientific">Fusarium solani</name>
    <name type="common">Filamentous fungus</name>
    <dbReference type="NCBI Taxonomy" id="169388"/>
    <lineage>
        <taxon>Eukaryota</taxon>
        <taxon>Fungi</taxon>
        <taxon>Dikarya</taxon>
        <taxon>Ascomycota</taxon>
        <taxon>Pezizomycotina</taxon>
        <taxon>Sordariomycetes</taxon>
        <taxon>Hypocreomycetidae</taxon>
        <taxon>Hypocreales</taxon>
        <taxon>Nectriaceae</taxon>
        <taxon>Fusarium</taxon>
        <taxon>Fusarium solani species complex</taxon>
    </lineage>
</organism>
<evidence type="ECO:0000313" key="2">
    <source>
        <dbReference type="Proteomes" id="UP000736672"/>
    </source>
</evidence>
<reference evidence="1" key="1">
    <citation type="journal article" date="2021" name="Nat. Commun.">
        <title>Genetic determinants of endophytism in the Arabidopsis root mycobiome.</title>
        <authorList>
            <person name="Mesny F."/>
            <person name="Miyauchi S."/>
            <person name="Thiergart T."/>
            <person name="Pickel B."/>
            <person name="Atanasova L."/>
            <person name="Karlsson M."/>
            <person name="Huettel B."/>
            <person name="Barry K.W."/>
            <person name="Haridas S."/>
            <person name="Chen C."/>
            <person name="Bauer D."/>
            <person name="Andreopoulos W."/>
            <person name="Pangilinan J."/>
            <person name="LaButti K."/>
            <person name="Riley R."/>
            <person name="Lipzen A."/>
            <person name="Clum A."/>
            <person name="Drula E."/>
            <person name="Henrissat B."/>
            <person name="Kohler A."/>
            <person name="Grigoriev I.V."/>
            <person name="Martin F.M."/>
            <person name="Hacquard S."/>
        </authorList>
    </citation>
    <scope>NUCLEOTIDE SEQUENCE</scope>
    <source>
        <strain evidence="1">FSSC 5 MPI-SDFR-AT-0091</strain>
    </source>
</reference>